<evidence type="ECO:0000256" key="1">
    <source>
        <dbReference type="SAM" id="MobiDB-lite"/>
    </source>
</evidence>
<feature type="compositionally biased region" description="Acidic residues" evidence="1">
    <location>
        <begin position="40"/>
        <end position="57"/>
    </location>
</feature>
<dbReference type="InterPro" id="IPR039142">
    <property type="entry name" value="NRF1/Ewg"/>
</dbReference>
<dbReference type="PANTHER" id="PTHR20338">
    <property type="entry name" value="NUCLEAR RESPIRATORY FACTOR 1"/>
    <property type="match status" value="1"/>
</dbReference>
<protein>
    <recommendedName>
        <fullName evidence="4">Zinc finger protein</fullName>
    </recommendedName>
</protein>
<sequence>MEDHTVHQTEHMTTIEAHAVTQQVGQVHVATYTEHGMLSADEDSPSSPDDDAYDDSDILNSTGTDEVTAHLAAA</sequence>
<dbReference type="EMBL" id="JAMKFB020000004">
    <property type="protein sequence ID" value="KAL0196062.1"/>
    <property type="molecule type" value="Genomic_DNA"/>
</dbReference>
<dbReference type="AlphaFoldDB" id="A0ABD0RDZ7"/>
<name>A0ABD0RDZ7_CIRMR</name>
<comment type="caution">
    <text evidence="2">The sequence shown here is derived from an EMBL/GenBank/DDBJ whole genome shotgun (WGS) entry which is preliminary data.</text>
</comment>
<feature type="region of interest" description="Disordered" evidence="1">
    <location>
        <begin position="34"/>
        <end position="74"/>
    </location>
</feature>
<evidence type="ECO:0000313" key="3">
    <source>
        <dbReference type="Proteomes" id="UP001529510"/>
    </source>
</evidence>
<feature type="non-terminal residue" evidence="2">
    <location>
        <position position="74"/>
    </location>
</feature>
<organism evidence="2 3">
    <name type="scientific">Cirrhinus mrigala</name>
    <name type="common">Mrigala</name>
    <dbReference type="NCBI Taxonomy" id="683832"/>
    <lineage>
        <taxon>Eukaryota</taxon>
        <taxon>Metazoa</taxon>
        <taxon>Chordata</taxon>
        <taxon>Craniata</taxon>
        <taxon>Vertebrata</taxon>
        <taxon>Euteleostomi</taxon>
        <taxon>Actinopterygii</taxon>
        <taxon>Neopterygii</taxon>
        <taxon>Teleostei</taxon>
        <taxon>Ostariophysi</taxon>
        <taxon>Cypriniformes</taxon>
        <taxon>Cyprinidae</taxon>
        <taxon>Labeoninae</taxon>
        <taxon>Labeonini</taxon>
        <taxon>Cirrhinus</taxon>
    </lineage>
</organism>
<dbReference type="Proteomes" id="UP001529510">
    <property type="component" value="Unassembled WGS sequence"/>
</dbReference>
<reference evidence="2 3" key="1">
    <citation type="submission" date="2024-05" db="EMBL/GenBank/DDBJ databases">
        <title>Genome sequencing and assembly of Indian major carp, Cirrhinus mrigala (Hamilton, 1822).</title>
        <authorList>
            <person name="Mohindra V."/>
            <person name="Chowdhury L.M."/>
            <person name="Lal K."/>
            <person name="Jena J.K."/>
        </authorList>
    </citation>
    <scope>NUCLEOTIDE SEQUENCE [LARGE SCALE GENOMIC DNA]</scope>
    <source>
        <strain evidence="2">CM1030</strain>
        <tissue evidence="2">Blood</tissue>
    </source>
</reference>
<accession>A0ABD0RDZ7</accession>
<evidence type="ECO:0008006" key="4">
    <source>
        <dbReference type="Google" id="ProtNLM"/>
    </source>
</evidence>
<gene>
    <name evidence="2" type="ORF">M9458_009634</name>
</gene>
<keyword evidence="3" id="KW-1185">Reference proteome</keyword>
<evidence type="ECO:0000313" key="2">
    <source>
        <dbReference type="EMBL" id="KAL0196062.1"/>
    </source>
</evidence>
<proteinExistence type="predicted"/>